<comment type="caution">
    <text evidence="7">The sequence shown here is derived from an EMBL/GenBank/DDBJ whole genome shotgun (WGS) entry which is preliminary data.</text>
</comment>
<dbReference type="RefSeq" id="WP_168081976.1">
    <property type="nucleotide sequence ID" value="NZ_JAAVJI010000002.1"/>
</dbReference>
<comment type="similarity">
    <text evidence="2 4">Belongs to the bacterial solute-binding protein 3 family.</text>
</comment>
<dbReference type="InterPro" id="IPR037298">
    <property type="entry name" value="PheC_PBP2"/>
</dbReference>
<comment type="subcellular location">
    <subcellularLocation>
        <location evidence="1">Cell envelope</location>
    </subcellularLocation>
</comment>
<evidence type="ECO:0000256" key="3">
    <source>
        <dbReference type="ARBA" id="ARBA00022729"/>
    </source>
</evidence>
<keyword evidence="8" id="KW-1185">Reference proteome</keyword>
<proteinExistence type="inferred from homology"/>
<dbReference type="EMBL" id="JAAVJI010000002">
    <property type="protein sequence ID" value="NJP00127.1"/>
    <property type="molecule type" value="Genomic_DNA"/>
</dbReference>
<accession>A0ABX0YCX6</accession>
<sequence length="271" mass="30303">MRAHRLLQQCLVACVALFALAASAYAEPIANRLQTVIDRGILRVGTTGDYKPFSYKMPDSGQFVGLDLEIAKGIAESLGVKLEVVPTSWPTLMADLAGDKYDLALSGVSVNLERQKKAFFSIPYQRDGKTPITLCQNQARFQTLAQIDQPQVRAIVNPGGTNEKFARANLKQAQILVHPDNVTIFQQIVEGKADLMMTDAVETRLQQKLHPELCSVHPDAPFDFSEKAALMPQDAALKAYVDQWLHLDIASGRFDQRMQRWLDYPWQPARH</sequence>
<evidence type="ECO:0000256" key="5">
    <source>
        <dbReference type="SAM" id="SignalP"/>
    </source>
</evidence>
<dbReference type="InterPro" id="IPR001638">
    <property type="entry name" value="Solute-binding_3/MltF_N"/>
</dbReference>
<evidence type="ECO:0000256" key="4">
    <source>
        <dbReference type="RuleBase" id="RU003744"/>
    </source>
</evidence>
<feature type="domain" description="Solute-binding protein family 3/N-terminal" evidence="6">
    <location>
        <begin position="41"/>
        <end position="265"/>
    </location>
</feature>
<evidence type="ECO:0000259" key="6">
    <source>
        <dbReference type="SMART" id="SM00062"/>
    </source>
</evidence>
<reference evidence="7 8" key="1">
    <citation type="submission" date="2020-03" db="EMBL/GenBank/DDBJ databases">
        <authorList>
            <person name="Wang L."/>
            <person name="He N."/>
            <person name="Li Y."/>
            <person name="Fang Y."/>
            <person name="Zhang F."/>
        </authorList>
    </citation>
    <scope>NUCLEOTIDE SEQUENCE [LARGE SCALE GENOMIC DNA]</scope>
    <source>
        <strain evidence="8">hsmgli-8</strain>
    </source>
</reference>
<dbReference type="Gene3D" id="3.40.190.10">
    <property type="entry name" value="Periplasmic binding protein-like II"/>
    <property type="match status" value="2"/>
</dbReference>
<gene>
    <name evidence="7" type="ORF">HBH25_04550</name>
</gene>
<organism evidence="7 8">
    <name type="scientific">Pseudomonas quercus</name>
    <dbReference type="NCBI Taxonomy" id="2722792"/>
    <lineage>
        <taxon>Bacteria</taxon>
        <taxon>Pseudomonadati</taxon>
        <taxon>Pseudomonadota</taxon>
        <taxon>Gammaproteobacteria</taxon>
        <taxon>Pseudomonadales</taxon>
        <taxon>Pseudomonadaceae</taxon>
        <taxon>Pseudomonas</taxon>
    </lineage>
</organism>
<dbReference type="PROSITE" id="PS01039">
    <property type="entry name" value="SBP_BACTERIAL_3"/>
    <property type="match status" value="1"/>
</dbReference>
<dbReference type="PANTHER" id="PTHR35936">
    <property type="entry name" value="MEMBRANE-BOUND LYTIC MUREIN TRANSGLYCOSYLASE F"/>
    <property type="match status" value="1"/>
</dbReference>
<name>A0ABX0YCX6_9PSED</name>
<feature type="signal peptide" evidence="5">
    <location>
        <begin position="1"/>
        <end position="26"/>
    </location>
</feature>
<evidence type="ECO:0000313" key="7">
    <source>
        <dbReference type="EMBL" id="NJP00127.1"/>
    </source>
</evidence>
<dbReference type="SUPFAM" id="SSF53850">
    <property type="entry name" value="Periplasmic binding protein-like II"/>
    <property type="match status" value="1"/>
</dbReference>
<dbReference type="InterPro" id="IPR018313">
    <property type="entry name" value="SBP_3_CS"/>
</dbReference>
<dbReference type="Pfam" id="PF00497">
    <property type="entry name" value="SBP_bac_3"/>
    <property type="match status" value="1"/>
</dbReference>
<evidence type="ECO:0000256" key="1">
    <source>
        <dbReference type="ARBA" id="ARBA00004196"/>
    </source>
</evidence>
<evidence type="ECO:0000256" key="2">
    <source>
        <dbReference type="ARBA" id="ARBA00010333"/>
    </source>
</evidence>
<protein>
    <submittedName>
        <fullName evidence="7">Transporter substrate-binding domain-containing protein</fullName>
    </submittedName>
</protein>
<keyword evidence="3 5" id="KW-0732">Signal</keyword>
<dbReference type="SMART" id="SM00062">
    <property type="entry name" value="PBPb"/>
    <property type="match status" value="1"/>
</dbReference>
<dbReference type="CDD" id="cd01069">
    <property type="entry name" value="PBP2_PheC"/>
    <property type="match status" value="1"/>
</dbReference>
<dbReference type="PANTHER" id="PTHR35936:SF19">
    <property type="entry name" value="AMINO-ACID-BINDING PROTEIN YXEM-RELATED"/>
    <property type="match status" value="1"/>
</dbReference>
<feature type="chain" id="PRO_5045814212" evidence="5">
    <location>
        <begin position="27"/>
        <end position="271"/>
    </location>
</feature>
<dbReference type="Proteomes" id="UP000746535">
    <property type="component" value="Unassembled WGS sequence"/>
</dbReference>
<evidence type="ECO:0000313" key="8">
    <source>
        <dbReference type="Proteomes" id="UP000746535"/>
    </source>
</evidence>